<reference evidence="2 3" key="1">
    <citation type="submission" date="2019-07" db="EMBL/GenBank/DDBJ databases">
        <authorList>
            <person name="Qu J.-H."/>
        </authorList>
    </citation>
    <scope>NUCLEOTIDE SEQUENCE [LARGE SCALE GENOMIC DNA]</scope>
    <source>
        <strain evidence="2 3">MDT1-10-3</strain>
    </source>
</reference>
<protein>
    <submittedName>
        <fullName evidence="2">T9SS type A sorting domain-containing protein</fullName>
    </submittedName>
</protein>
<dbReference type="Pfam" id="PF18962">
    <property type="entry name" value="Por_Secre_tail"/>
    <property type="match status" value="1"/>
</dbReference>
<evidence type="ECO:0000313" key="2">
    <source>
        <dbReference type="EMBL" id="KAA6432516.1"/>
    </source>
</evidence>
<sequence length="1184" mass="124887">MMVRACYPGYVNLSPKISLLIFLFITSFHLFGSAQSPSTFVVGDYRTASTGTLSQTGGTCVLEQFAADGTWKPASYPLPITSTLFVEHTAQLSGSLQVATLFIASQKTFTIPGSQKLLTTAKLTISDLAELVQEGEIENRGTLQLLAGSRLRIKNAAYKSSALIWAGTEEIDANSEIRIESAEANALLFSNTQLSPQAHGYWFGKVTLALPNANTQWQLLDSSAPLAAQGFQATLAASSSLVFLAGPNLSLQFGQHLTLAGGSYVLQNQTSGTGNLSVAGDLVLQQATLTFTPGPTASVVSTLDLKGNLTTDAASVLNSNSTIDASKSGIRFNGTSWQMLQAAGPVNHVSLTVKGGALVRLGSNLLLNPTNSVYASTLAVENGGTLDFATDAAGQGYQVQGQGYFRLEQGGTLFVTSAAGINATGLSGNVQVSDSRRSFNHLATYVYNGKVPQQTGTAFPTTASGKIIIIDNPTTVTVTSNVGISSNTGQYPQGGRLEIRNGTLVATASGDVTGSGKLVMSGGAYQIHTLNTTVPLLSGDYELTGGTVELAGQGNQIIRGGASNIYHNLLISGKNEPGISSKTISTTTTVNQNLTILPNAILDITNKSLKGDAGLTMTGGVFRTSRTGTTFPELDGKNTPYTLSGGTIEFYGTINGQHQSIRGTYGSSQKVTYQHLLLTAAVANTMNESGNQLVSANFDVSGTLTVKAPAVFQIGSNRAVGGTGNFVLEPGATLLYGSPQGITASGTGTSAGNVRVSGTRSFSAQAHYGFIGNSEMVTGEALPSTVAQLLVAKTGGGVTLSKAVSVSQGITLKSGIVKTEGHELSLLNQDPNALKIVDASLYIQGNLRRAVGSSGTYSFPVGNSAGKRNVDLISNGLSGNGFQSILVNFTPLSHHQDQDLQVTEESLRYAFLEKEGVWQVQPNATPATGKYTAQASLLGFPNVSDNRFGLLTRPMGAASGKEWTTGGGTLEPAGKEGRTVVGGYAQRNNVNAFGQLALGTVEGVLPVTWLHVRAEWKNLQVQVQWATAMEVNNDRFEVEVSEDGKRFQKIGTVSGKGNSQMVQHYSFLHTAKNATVMYYRVKQIDYDGKYEYSKVVAVKAGGPSLASMTLYPNPSQDYLYLRGLSVEPTAVIEIMDIRGNRVIQVKPVQHEDVLVIPVQHLAAGAYLLRIQTNTTLVQERFVKQ</sequence>
<proteinExistence type="predicted"/>
<dbReference type="OrthoDB" id="863479at2"/>
<dbReference type="Proteomes" id="UP000323866">
    <property type="component" value="Unassembled WGS sequence"/>
</dbReference>
<comment type="caution">
    <text evidence="2">The sequence shown here is derived from an EMBL/GenBank/DDBJ whole genome shotgun (WGS) entry which is preliminary data.</text>
</comment>
<evidence type="ECO:0000259" key="1">
    <source>
        <dbReference type="Pfam" id="PF18962"/>
    </source>
</evidence>
<dbReference type="Gene3D" id="2.60.40.10">
    <property type="entry name" value="Immunoglobulins"/>
    <property type="match status" value="1"/>
</dbReference>
<dbReference type="EMBL" id="VKKZ01000022">
    <property type="protein sequence ID" value="KAA6432516.1"/>
    <property type="molecule type" value="Genomic_DNA"/>
</dbReference>
<reference evidence="2 3" key="2">
    <citation type="submission" date="2019-09" db="EMBL/GenBank/DDBJ databases">
        <title>A bacterium isolated from glacier soil.</title>
        <authorList>
            <person name="Liu Q."/>
        </authorList>
    </citation>
    <scope>NUCLEOTIDE SEQUENCE [LARGE SCALE GENOMIC DNA]</scope>
    <source>
        <strain evidence="2 3">MDT1-10-3</strain>
    </source>
</reference>
<organism evidence="2 3">
    <name type="scientific">Rufibacter glacialis</name>
    <dbReference type="NCBI Taxonomy" id="1259555"/>
    <lineage>
        <taxon>Bacteria</taxon>
        <taxon>Pseudomonadati</taxon>
        <taxon>Bacteroidota</taxon>
        <taxon>Cytophagia</taxon>
        <taxon>Cytophagales</taxon>
        <taxon>Hymenobacteraceae</taxon>
        <taxon>Rufibacter</taxon>
    </lineage>
</organism>
<gene>
    <name evidence="2" type="ORF">FOE74_15590</name>
</gene>
<dbReference type="NCBIfam" id="TIGR04183">
    <property type="entry name" value="Por_Secre_tail"/>
    <property type="match status" value="1"/>
</dbReference>
<accession>A0A5M8QCH2</accession>
<feature type="domain" description="Secretion system C-terminal sorting" evidence="1">
    <location>
        <begin position="1110"/>
        <end position="1181"/>
    </location>
</feature>
<name>A0A5M8QCH2_9BACT</name>
<dbReference type="AlphaFoldDB" id="A0A5M8QCH2"/>
<evidence type="ECO:0000313" key="3">
    <source>
        <dbReference type="Proteomes" id="UP000323866"/>
    </source>
</evidence>
<dbReference type="InterPro" id="IPR026444">
    <property type="entry name" value="Secre_tail"/>
</dbReference>
<dbReference type="InterPro" id="IPR013783">
    <property type="entry name" value="Ig-like_fold"/>
</dbReference>